<evidence type="ECO:0000259" key="5">
    <source>
        <dbReference type="Pfam" id="PF25583"/>
    </source>
</evidence>
<dbReference type="RefSeq" id="WP_130966418.1">
    <property type="nucleotide sequence ID" value="NZ_SIXI01000001.1"/>
</dbReference>
<evidence type="ECO:0000259" key="4">
    <source>
        <dbReference type="Pfam" id="PF13280"/>
    </source>
</evidence>
<gene>
    <name evidence="6" type="ORF">EYS42_03435</name>
</gene>
<comment type="caution">
    <text evidence="6">The sequence shown here is derived from an EMBL/GenBank/DDBJ whole genome shotgun (WGS) entry which is preliminary data.</text>
</comment>
<evidence type="ECO:0000313" key="6">
    <source>
        <dbReference type="EMBL" id="TBO34475.1"/>
    </source>
</evidence>
<keyword evidence="7" id="KW-1185">Reference proteome</keyword>
<dbReference type="EMBL" id="SIXI01000001">
    <property type="protein sequence ID" value="TBO34475.1"/>
    <property type="molecule type" value="Genomic_DNA"/>
</dbReference>
<evidence type="ECO:0000259" key="3">
    <source>
        <dbReference type="Pfam" id="PF08220"/>
    </source>
</evidence>
<dbReference type="GO" id="GO:0003700">
    <property type="term" value="F:DNA-binding transcription factor activity"/>
    <property type="evidence" value="ECO:0007669"/>
    <property type="project" value="InterPro"/>
</dbReference>
<evidence type="ECO:0000256" key="1">
    <source>
        <dbReference type="ARBA" id="ARBA00023015"/>
    </source>
</evidence>
<feature type="domain" description="WCX" evidence="5">
    <location>
        <begin position="245"/>
        <end position="321"/>
    </location>
</feature>
<dbReference type="OrthoDB" id="8555652at2"/>
<dbReference type="PROSITE" id="PS52050">
    <property type="entry name" value="WYL"/>
    <property type="match status" value="1"/>
</dbReference>
<keyword evidence="2" id="KW-0804">Transcription</keyword>
<dbReference type="InterPro" id="IPR036388">
    <property type="entry name" value="WH-like_DNA-bd_sf"/>
</dbReference>
<dbReference type="InterPro" id="IPR057727">
    <property type="entry name" value="WCX_dom"/>
</dbReference>
<dbReference type="Gene3D" id="1.10.10.10">
    <property type="entry name" value="Winged helix-like DNA-binding domain superfamily/Winged helix DNA-binding domain"/>
    <property type="match status" value="1"/>
</dbReference>
<name>A0A4Q9H5C3_9BURK</name>
<dbReference type="InterPro" id="IPR051534">
    <property type="entry name" value="CBASS_pafABC_assoc_protein"/>
</dbReference>
<sequence>MGAQTDRIVKIENLLRRHRKVNFQTLLHELEVSRATVKRDLAFLRDRMLCPIVYDRAEDSYRIDTSHAVGERHEIPGLWFNGKELHALLTAHQLLNGLDPNGALSRHVTPLLDRIHQLIGHTADDQARVMQRVRVVQAGQRPVEAPCFEAVCSALLAGQRLRFAYFTRSRQSHSKREVSPQRLTHHRHTWYLDAWCHQAKALRRFALDAMGQVSVLDDAALEVPLAEVQQALDGGYGIYAGNQVQWATLRFTARAAQWVAHEHWHPDQQLQPQPDGTLLLRLPFVDMTELRMDILRHGPDVEVLEPPALRQAVAEHLQQALAVYSAPA</sequence>
<dbReference type="InterPro" id="IPR001034">
    <property type="entry name" value="DeoR_HTH"/>
</dbReference>
<protein>
    <submittedName>
        <fullName evidence="6">WYL domain-containing protein</fullName>
    </submittedName>
</protein>
<dbReference type="Pfam" id="PF25583">
    <property type="entry name" value="WCX"/>
    <property type="match status" value="1"/>
</dbReference>
<feature type="domain" description="HTH deoR-type" evidence="3">
    <location>
        <begin position="7"/>
        <end position="46"/>
    </location>
</feature>
<accession>A0A4Q9H5C3</accession>
<dbReference type="Proteomes" id="UP000292120">
    <property type="component" value="Unassembled WGS sequence"/>
</dbReference>
<dbReference type="SUPFAM" id="SSF46785">
    <property type="entry name" value="Winged helix' DNA-binding domain"/>
    <property type="match status" value="1"/>
</dbReference>
<evidence type="ECO:0000256" key="2">
    <source>
        <dbReference type="ARBA" id="ARBA00023163"/>
    </source>
</evidence>
<reference evidence="6 7" key="1">
    <citation type="submission" date="2019-02" db="EMBL/GenBank/DDBJ databases">
        <title>Aquabacterium sp. strain KMB7.</title>
        <authorList>
            <person name="Chen W.-M."/>
        </authorList>
    </citation>
    <scope>NUCLEOTIDE SEQUENCE [LARGE SCALE GENOMIC DNA]</scope>
    <source>
        <strain evidence="6 7">KMB7</strain>
    </source>
</reference>
<dbReference type="PANTHER" id="PTHR34580:SF3">
    <property type="entry name" value="PROTEIN PAFB"/>
    <property type="match status" value="1"/>
</dbReference>
<evidence type="ECO:0000313" key="7">
    <source>
        <dbReference type="Proteomes" id="UP000292120"/>
    </source>
</evidence>
<dbReference type="InterPro" id="IPR036390">
    <property type="entry name" value="WH_DNA-bd_sf"/>
</dbReference>
<dbReference type="AlphaFoldDB" id="A0A4Q9H5C3"/>
<organism evidence="6 7">
    <name type="scientific">Aquabacterium lacunae</name>
    <dbReference type="NCBI Taxonomy" id="2528630"/>
    <lineage>
        <taxon>Bacteria</taxon>
        <taxon>Pseudomonadati</taxon>
        <taxon>Pseudomonadota</taxon>
        <taxon>Betaproteobacteria</taxon>
        <taxon>Burkholderiales</taxon>
        <taxon>Aquabacterium</taxon>
    </lineage>
</organism>
<dbReference type="InterPro" id="IPR026881">
    <property type="entry name" value="WYL_dom"/>
</dbReference>
<dbReference type="PANTHER" id="PTHR34580">
    <property type="match status" value="1"/>
</dbReference>
<feature type="domain" description="WYL" evidence="4">
    <location>
        <begin position="148"/>
        <end position="214"/>
    </location>
</feature>
<keyword evidence="1" id="KW-0805">Transcription regulation</keyword>
<dbReference type="Pfam" id="PF13280">
    <property type="entry name" value="WYL"/>
    <property type="match status" value="1"/>
</dbReference>
<dbReference type="Pfam" id="PF08220">
    <property type="entry name" value="HTH_DeoR"/>
    <property type="match status" value="1"/>
</dbReference>
<proteinExistence type="predicted"/>